<keyword evidence="3" id="KW-1185">Reference proteome</keyword>
<feature type="compositionally biased region" description="Low complexity" evidence="1">
    <location>
        <begin position="286"/>
        <end position="300"/>
    </location>
</feature>
<sequence>MRFVDIDEIYRRIEEEHDHLAKSYRFDDPVRASCKGLRKALHMMDNYILEQEKADAKEEKGREVFLRKLARDQHDRLFTRYYSDLDRILSGGGDGVPDHPDAPEDQREGPGDDESASWSGTGLEEAGTGLAAVGVDGESVVFAYPQPDGTTRYESTRIRSVVIEDDLVTISTDANIPFGGFSDLPLGFGLGEEVDRGDEDLLPPSEAVREYCERLRTQAAILAEDAQIAPLVFNRWLPTDFPQEEMTLDGTQTQEHSGAGAVAPGLVQTPDGRGDCYPRESRGIRESGSGVRSVGGAAAGLQPKGPGRSPQPEAQPLVDGAIARGLGSEGN</sequence>
<proteinExistence type="predicted"/>
<evidence type="ECO:0000313" key="3">
    <source>
        <dbReference type="Proteomes" id="UP000221751"/>
    </source>
</evidence>
<dbReference type="KEGG" id="vg:80018718"/>
<dbReference type="GeneID" id="80018718"/>
<dbReference type="RefSeq" id="YP_010754135.1">
    <property type="nucleotide sequence ID" value="NC_073456.1"/>
</dbReference>
<reference evidence="3" key="1">
    <citation type="submission" date="2016-07" db="EMBL/GenBank/DDBJ databases">
        <authorList>
            <person name="Florea S."/>
            <person name="Webb J.S."/>
            <person name="Jaromczyk J."/>
            <person name="Schardl C.L."/>
        </authorList>
    </citation>
    <scope>NUCLEOTIDE SEQUENCE [LARGE SCALE GENOMIC DNA]</scope>
</reference>
<name>A0A1C9EI33_9CAUD</name>
<feature type="compositionally biased region" description="Basic and acidic residues" evidence="1">
    <location>
        <begin position="272"/>
        <end position="285"/>
    </location>
</feature>
<organism evidence="2 3">
    <name type="scientific">Rhodococcus phage ChewyVIII</name>
    <dbReference type="NCBI Taxonomy" id="1887657"/>
    <lineage>
        <taxon>Viruses</taxon>
        <taxon>Duplodnaviria</taxon>
        <taxon>Heunggongvirae</taxon>
        <taxon>Uroviricota</taxon>
        <taxon>Caudoviricetes</taxon>
        <taxon>Chewyvirus</taxon>
        <taxon>Chewyvirus chewyVIII</taxon>
    </lineage>
</organism>
<protein>
    <submittedName>
        <fullName evidence="2">Uncharacterized protein</fullName>
    </submittedName>
</protein>
<feature type="region of interest" description="Disordered" evidence="1">
    <location>
        <begin position="89"/>
        <end position="122"/>
    </location>
</feature>
<dbReference type="EMBL" id="KX557288">
    <property type="protein sequence ID" value="AON97441.1"/>
    <property type="molecule type" value="Genomic_DNA"/>
</dbReference>
<evidence type="ECO:0000313" key="2">
    <source>
        <dbReference type="EMBL" id="AON97441.1"/>
    </source>
</evidence>
<dbReference type="Proteomes" id="UP000221751">
    <property type="component" value="Segment"/>
</dbReference>
<gene>
    <name evidence="2" type="primary">18</name>
    <name evidence="2" type="ORF">SEA_CHEWYVIII_18</name>
</gene>
<evidence type="ECO:0000256" key="1">
    <source>
        <dbReference type="SAM" id="MobiDB-lite"/>
    </source>
</evidence>
<feature type="region of interest" description="Disordered" evidence="1">
    <location>
        <begin position="252"/>
        <end position="331"/>
    </location>
</feature>
<feature type="compositionally biased region" description="Basic and acidic residues" evidence="1">
    <location>
        <begin position="96"/>
        <end position="110"/>
    </location>
</feature>
<accession>A0A1C9EI33</accession>